<dbReference type="VEuPathDB" id="FungiDB:PC110_g6841"/>
<evidence type="ECO:0000313" key="6">
    <source>
        <dbReference type="EMBL" id="KAG3221920.1"/>
    </source>
</evidence>
<dbReference type="Proteomes" id="UP000736787">
    <property type="component" value="Unassembled WGS sequence"/>
</dbReference>
<feature type="transmembrane region" description="Helical" evidence="2">
    <location>
        <begin position="575"/>
        <end position="595"/>
    </location>
</feature>
<dbReference type="EMBL" id="RCMI01000386">
    <property type="protein sequence ID" value="KAG2913671.1"/>
    <property type="molecule type" value="Genomic_DNA"/>
</dbReference>
<dbReference type="EMBL" id="RCMV01000201">
    <property type="protein sequence ID" value="KAG3221920.1"/>
    <property type="molecule type" value="Genomic_DNA"/>
</dbReference>
<evidence type="ECO:0000313" key="7">
    <source>
        <dbReference type="Proteomes" id="UP000735874"/>
    </source>
</evidence>
<feature type="transmembrane region" description="Helical" evidence="2">
    <location>
        <begin position="269"/>
        <end position="290"/>
    </location>
</feature>
<keyword evidence="2" id="KW-0472">Membrane</keyword>
<keyword evidence="2" id="KW-1133">Transmembrane helix</keyword>
<protein>
    <recommendedName>
        <fullName evidence="8">Transmembrane protein</fullName>
    </recommendedName>
</protein>
<organism evidence="3 7">
    <name type="scientific">Phytophthora cactorum</name>
    <dbReference type="NCBI Taxonomy" id="29920"/>
    <lineage>
        <taxon>Eukaryota</taxon>
        <taxon>Sar</taxon>
        <taxon>Stramenopiles</taxon>
        <taxon>Oomycota</taxon>
        <taxon>Peronosporomycetes</taxon>
        <taxon>Peronosporales</taxon>
        <taxon>Peronosporaceae</taxon>
        <taxon>Phytophthora</taxon>
    </lineage>
</organism>
<evidence type="ECO:0000256" key="1">
    <source>
        <dbReference type="SAM" id="MobiDB-lite"/>
    </source>
</evidence>
<feature type="compositionally biased region" description="Polar residues" evidence="1">
    <location>
        <begin position="832"/>
        <end position="846"/>
    </location>
</feature>
<dbReference type="Proteomes" id="UP000774804">
    <property type="component" value="Unassembled WGS sequence"/>
</dbReference>
<gene>
    <name evidence="3" type="ORF">PC113_g13015</name>
    <name evidence="4" type="ORF">PC115_g11935</name>
    <name evidence="5" type="ORF">PC117_g11631</name>
    <name evidence="6" type="ORF">PC129_g7361</name>
</gene>
<feature type="transmembrane region" description="Helical" evidence="2">
    <location>
        <begin position="693"/>
        <end position="718"/>
    </location>
</feature>
<accession>A0A8T0YYG7</accession>
<evidence type="ECO:0000313" key="5">
    <source>
        <dbReference type="EMBL" id="KAG2937574.1"/>
    </source>
</evidence>
<keyword evidence="2" id="KW-0812">Transmembrane</keyword>
<dbReference type="Proteomes" id="UP000735874">
    <property type="component" value="Unassembled WGS sequence"/>
</dbReference>
<proteinExistence type="predicted"/>
<feature type="transmembrane region" description="Helical" evidence="2">
    <location>
        <begin position="664"/>
        <end position="681"/>
    </location>
</feature>
<feature type="region of interest" description="Disordered" evidence="1">
    <location>
        <begin position="899"/>
        <end position="926"/>
    </location>
</feature>
<evidence type="ECO:0000256" key="2">
    <source>
        <dbReference type="SAM" id="Phobius"/>
    </source>
</evidence>
<feature type="compositionally biased region" description="Acidic residues" evidence="1">
    <location>
        <begin position="175"/>
        <end position="186"/>
    </location>
</feature>
<reference evidence="3" key="1">
    <citation type="submission" date="2018-10" db="EMBL/GenBank/DDBJ databases">
        <title>Effector identification in a new, highly contiguous assembly of the strawberry crown rot pathogen Phytophthora cactorum.</title>
        <authorList>
            <person name="Armitage A.D."/>
            <person name="Nellist C.F."/>
            <person name="Bates H."/>
            <person name="Vickerstaff R.J."/>
            <person name="Harrison R.J."/>
        </authorList>
    </citation>
    <scope>NUCLEOTIDE SEQUENCE</scope>
    <source>
        <strain evidence="3">15-7</strain>
        <strain evidence="4">4032</strain>
        <strain evidence="5">4040</strain>
        <strain evidence="6">P421</strain>
    </source>
</reference>
<sequence length="1091" mass="125508">MLDDRPTERAEPFSPVSIAVNTSRERRSFICQLINRDWQRTPAAGSQILYMICSENVNFDGLSLNPSSSGNGTVIDRGQGRRGHTNTETETFLNSKARRRAASGSALSKENCTLLEDLAMLADTDQPVALDTFRRGSSIGRNSVGSHLCSQLRESGSEMAHGVVGSRSSQKERDEEGNDGNGDEDDEALDTELLEAYIAYCKSVSHEPNIQVEPGGISPEIILDPRGSLSTGAEENTYVQERPIVQEHQHFWTKCIGTRYSKRRGCTQLWAWLLIGVGVLLWLGISLSSLQLNEVLHLDAFTVSNVQITEDYTFLHFLEEVDFHLTYTIEAPNPDSNVNPNSSYFNALLLNEYEYAHYVDGEPFEYIAAGSKLRTAYAYLPNTYIDNTIKETMYFVVQPCYLERDPTADYCNTTQLPTSVSSSEKIYNLDQKKKMKKKAVWEHFNVTYMLVNPMPVACSSSGWLGGAYLLLFLPYLVITLFGLRVFQMIRHCENWKKNIERIYWRELNVPENEVDYWQPMPWDRKVPKTRLCGPCCWKKFRRPFEPFYTWWRHENYFTWVFCPYRNERLSRGERALIVVCSLYVTFYVLFIIVMLRDSYGSSITILTSVVMYAVLTSILPSAGKAIFKELFKLIFRQRRKYFRVKAAGGDLTGFSFRLAFLLQVLVAVLLTLAQAPIFYIWAKRSCLFLKKFIYYGVLSAILRMSLMGVALDFAWYLILQTWGWKDLCPLCTERIVHCDCFNDELLVLAVERVGPKWELIRVLDGLMAKQNNFEPQFGPYTSDQLRERWSVIVERAEKHMEKVEKLRAYQEKKRLEALRRGRLRHNFSSLLSRRGSTNQHVENTENSPDESESNVHICSTREKKILELNSKIELDAFEKHYDSNISDVFRALTHSVMKHRRHERQVHRRHPTEDQSSQDERQISDGETMWVFDTPEQRLQRREEERLQRKRAFRVLNDYDIENVDPSPATMACQGSVNGSSSKVSHQDPKGMPLLSARNNDTASRDEEVVVQIPDDENLDGLVAAQVDDDYSDGSEYSSNMERRSIRSHSLSSAHQAYTVTEKPKSLLRRVSASATAFAAWCLDYDPEVKY</sequence>
<evidence type="ECO:0008006" key="8">
    <source>
        <dbReference type="Google" id="ProtNLM"/>
    </source>
</evidence>
<feature type="compositionally biased region" description="Basic residues" evidence="1">
    <location>
        <begin position="899"/>
        <end position="910"/>
    </location>
</feature>
<name>A0A8T0YYG7_9STRA</name>
<evidence type="ECO:0000313" key="3">
    <source>
        <dbReference type="EMBL" id="KAG2854781.1"/>
    </source>
</evidence>
<evidence type="ECO:0000313" key="4">
    <source>
        <dbReference type="EMBL" id="KAG2913671.1"/>
    </source>
</evidence>
<feature type="region of interest" description="Disordered" evidence="1">
    <location>
        <begin position="66"/>
        <end position="89"/>
    </location>
</feature>
<dbReference type="EMBL" id="RCMG01000409">
    <property type="protein sequence ID" value="KAG2854781.1"/>
    <property type="molecule type" value="Genomic_DNA"/>
</dbReference>
<dbReference type="AlphaFoldDB" id="A0A8T0YYG7"/>
<dbReference type="Proteomes" id="UP000760860">
    <property type="component" value="Unassembled WGS sequence"/>
</dbReference>
<comment type="caution">
    <text evidence="3">The sequence shown here is derived from an EMBL/GenBank/DDBJ whole genome shotgun (WGS) entry which is preliminary data.</text>
</comment>
<dbReference type="EMBL" id="RCMK01000304">
    <property type="protein sequence ID" value="KAG2937574.1"/>
    <property type="molecule type" value="Genomic_DNA"/>
</dbReference>
<feature type="region of interest" description="Disordered" evidence="1">
    <location>
        <begin position="155"/>
        <end position="186"/>
    </location>
</feature>
<feature type="transmembrane region" description="Helical" evidence="2">
    <location>
        <begin position="463"/>
        <end position="486"/>
    </location>
</feature>
<feature type="region of interest" description="Disordered" evidence="1">
    <location>
        <begin position="832"/>
        <end position="856"/>
    </location>
</feature>
<feature type="region of interest" description="Disordered" evidence="1">
    <location>
        <begin position="1030"/>
        <end position="1054"/>
    </location>
</feature>